<sequence>MKKQVYVISSLLIVILIAIFVLLNMEDTAVNFGFATIKMPLILIVLVSLLLGALLIFLFSSISSFKNNRQNKANLKEIKQLQSKIEELEAKIGVETEVKDEKQVTEENSDNEDEEK</sequence>
<feature type="transmembrane region" description="Helical" evidence="6">
    <location>
        <begin position="37"/>
        <end position="59"/>
    </location>
</feature>
<evidence type="ECO:0000256" key="2">
    <source>
        <dbReference type="ARBA" id="ARBA00022692"/>
    </source>
</evidence>
<dbReference type="GO" id="GO:0005886">
    <property type="term" value="C:plasma membrane"/>
    <property type="evidence" value="ECO:0007669"/>
    <property type="project" value="InterPro"/>
</dbReference>
<feature type="coiled-coil region" evidence="5">
    <location>
        <begin position="71"/>
        <end position="98"/>
    </location>
</feature>
<name>A0A5C4TLG8_FRUSA</name>
<accession>A0A5C4TLG8</accession>
<gene>
    <name evidence="8" type="ORF">DID87_00450</name>
</gene>
<dbReference type="OMA" id="FACLNTE"/>
<dbReference type="PANTHER" id="PTHR41335:SF1">
    <property type="entry name" value="MEMBRANE PROTEIN"/>
    <property type="match status" value="1"/>
</dbReference>
<dbReference type="PANTHER" id="PTHR41335">
    <property type="entry name" value="MEMBRANE PROTEIN-RELATED"/>
    <property type="match status" value="1"/>
</dbReference>
<dbReference type="InterPro" id="IPR010445">
    <property type="entry name" value="LapA_dom"/>
</dbReference>
<evidence type="ECO:0000313" key="8">
    <source>
        <dbReference type="EMBL" id="TNK91187.1"/>
    </source>
</evidence>
<dbReference type="AlphaFoldDB" id="A0A5C4TLG8"/>
<keyword evidence="2 6" id="KW-0812">Transmembrane</keyword>
<dbReference type="EMBL" id="QFCR01000001">
    <property type="protein sequence ID" value="TNK91187.1"/>
    <property type="molecule type" value="Genomic_DNA"/>
</dbReference>
<evidence type="ECO:0000313" key="9">
    <source>
        <dbReference type="Proteomes" id="UP000313312"/>
    </source>
</evidence>
<dbReference type="RefSeq" id="WP_014082215.1">
    <property type="nucleotide sequence ID" value="NZ_CP118925.1"/>
</dbReference>
<dbReference type="Proteomes" id="UP000313312">
    <property type="component" value="Unassembled WGS sequence"/>
</dbReference>
<evidence type="ECO:0000256" key="4">
    <source>
        <dbReference type="ARBA" id="ARBA00023136"/>
    </source>
</evidence>
<keyword evidence="1" id="KW-1003">Cell membrane</keyword>
<evidence type="ECO:0000256" key="1">
    <source>
        <dbReference type="ARBA" id="ARBA00022475"/>
    </source>
</evidence>
<feature type="domain" description="Lipopolysaccharide assembly protein A" evidence="7">
    <location>
        <begin position="24"/>
        <end position="86"/>
    </location>
</feature>
<evidence type="ECO:0000256" key="6">
    <source>
        <dbReference type="SAM" id="Phobius"/>
    </source>
</evidence>
<keyword evidence="3 6" id="KW-1133">Transmembrane helix</keyword>
<evidence type="ECO:0000259" key="7">
    <source>
        <dbReference type="Pfam" id="PF06305"/>
    </source>
</evidence>
<feature type="transmembrane region" description="Helical" evidence="6">
    <location>
        <begin position="5"/>
        <end position="25"/>
    </location>
</feature>
<reference evidence="8 9" key="1">
    <citation type="submission" date="2018-05" db="EMBL/GenBank/DDBJ databases">
        <title>Lactobacillus sanfranciscensis Ah4 draft denome sequence.</title>
        <authorList>
            <person name="Zhang G."/>
        </authorList>
    </citation>
    <scope>NUCLEOTIDE SEQUENCE [LARGE SCALE GENOMIC DNA]</scope>
    <source>
        <strain evidence="8 9">Ah4</strain>
    </source>
</reference>
<proteinExistence type="predicted"/>
<keyword evidence="4 6" id="KW-0472">Membrane</keyword>
<dbReference type="Pfam" id="PF06305">
    <property type="entry name" value="LapA_dom"/>
    <property type="match status" value="1"/>
</dbReference>
<evidence type="ECO:0000256" key="5">
    <source>
        <dbReference type="SAM" id="Coils"/>
    </source>
</evidence>
<comment type="caution">
    <text evidence="8">The sequence shown here is derived from an EMBL/GenBank/DDBJ whole genome shotgun (WGS) entry which is preliminary data.</text>
</comment>
<keyword evidence="5" id="KW-0175">Coiled coil</keyword>
<organism evidence="8 9">
    <name type="scientific">Fructilactobacillus sanfranciscensis</name>
    <name type="common">Lactobacillus sanfranciscensis</name>
    <dbReference type="NCBI Taxonomy" id="1625"/>
    <lineage>
        <taxon>Bacteria</taxon>
        <taxon>Bacillati</taxon>
        <taxon>Bacillota</taxon>
        <taxon>Bacilli</taxon>
        <taxon>Lactobacillales</taxon>
        <taxon>Lactobacillaceae</taxon>
        <taxon>Fructilactobacillus</taxon>
    </lineage>
</organism>
<dbReference type="GeneID" id="93160854"/>
<protein>
    <submittedName>
        <fullName evidence="8">DUF1049 domain-containing protein</fullName>
    </submittedName>
</protein>
<evidence type="ECO:0000256" key="3">
    <source>
        <dbReference type="ARBA" id="ARBA00022989"/>
    </source>
</evidence>